<comment type="similarity">
    <text evidence="1 2">Belongs to the outer membrane factor (OMF) (TC 1.B.17) family.</text>
</comment>
<dbReference type="PANTHER" id="PTHR30203:SF32">
    <property type="entry name" value="CATION EFFLUX SYSTEM PROTEIN CUSC"/>
    <property type="match status" value="1"/>
</dbReference>
<comment type="subcellular location">
    <subcellularLocation>
        <location evidence="2">Cell outer membrane</location>
        <topology evidence="2">Lipid-anchor</topology>
    </subcellularLocation>
</comment>
<keyword evidence="2" id="KW-0472">Membrane</keyword>
<gene>
    <name evidence="4" type="ORF">BA177_01955</name>
</gene>
<dbReference type="Gene3D" id="2.20.200.10">
    <property type="entry name" value="Outer membrane efflux proteins (OEP)"/>
    <property type="match status" value="1"/>
</dbReference>
<dbReference type="InterPro" id="IPR003423">
    <property type="entry name" value="OMP_efflux"/>
</dbReference>
<dbReference type="InterPro" id="IPR010131">
    <property type="entry name" value="MdtP/NodT-like"/>
</dbReference>
<name>A0A193LK78_9GAMM</name>
<dbReference type="PANTHER" id="PTHR30203">
    <property type="entry name" value="OUTER MEMBRANE CATION EFFLUX PROTEIN"/>
    <property type="match status" value="1"/>
</dbReference>
<feature type="coiled-coil region" evidence="3">
    <location>
        <begin position="90"/>
        <end position="117"/>
    </location>
</feature>
<keyword evidence="2" id="KW-0449">Lipoprotein</keyword>
<dbReference type="SUPFAM" id="SSF56954">
    <property type="entry name" value="Outer membrane efflux proteins (OEP)"/>
    <property type="match status" value="1"/>
</dbReference>
<keyword evidence="2" id="KW-1134">Transmembrane beta strand</keyword>
<dbReference type="EMBL" id="CP016268">
    <property type="protein sequence ID" value="ANO52917.1"/>
    <property type="molecule type" value="Genomic_DNA"/>
</dbReference>
<accession>A0A193LK78</accession>
<dbReference type="Proteomes" id="UP000092695">
    <property type="component" value="Chromosome"/>
</dbReference>
<dbReference type="GO" id="GO:0009279">
    <property type="term" value="C:cell outer membrane"/>
    <property type="evidence" value="ECO:0007669"/>
    <property type="project" value="UniProtKB-SubCell"/>
</dbReference>
<evidence type="ECO:0000313" key="4">
    <source>
        <dbReference type="EMBL" id="ANO52917.1"/>
    </source>
</evidence>
<keyword evidence="2" id="KW-0812">Transmembrane</keyword>
<keyword evidence="2" id="KW-0564">Palmitate</keyword>
<dbReference type="Gene3D" id="1.20.1600.10">
    <property type="entry name" value="Outer membrane efflux proteins (OEP)"/>
    <property type="match status" value="1"/>
</dbReference>
<evidence type="ECO:0000256" key="1">
    <source>
        <dbReference type="ARBA" id="ARBA00007613"/>
    </source>
</evidence>
<sequence>MDLGVSSFELDFWGRVRNLSAAARSNYLATVEAAQAFQLSLTRELALAYLSKQEAAERIDLAVRTVSARRDQLRIAERRLDAGVTSELEFRQAETLLTQAEAELAGLRLNFAQSNNLLAVLLGGPHDKELPASLPLGQQVLAARFSPGLPSDLLESRPDIRAAEQQLIAARANVGAARAAFFPAIKLTGSFGYSSTELDTLVGEDGRAWSFMPSISLPIFDTGRRRAALDVAQARENIAVAGYERVIQTAFREVADALAGRRYLAEQIAAQERGIVAQRRLAELARQRYNEGVVRYLEVLDAERNLFAAEQALLQVRRIDVANNIALFIALGGNVPDAS</sequence>
<dbReference type="AlphaFoldDB" id="A0A193LK78"/>
<keyword evidence="5" id="KW-1185">Reference proteome</keyword>
<dbReference type="KEGG" id="woc:BA177_01955"/>
<dbReference type="GO" id="GO:0015562">
    <property type="term" value="F:efflux transmembrane transporter activity"/>
    <property type="evidence" value="ECO:0007669"/>
    <property type="project" value="InterPro"/>
</dbReference>
<dbReference type="STRING" id="1548547.BA177_01955"/>
<dbReference type="NCBIfam" id="TIGR01845">
    <property type="entry name" value="outer_NodT"/>
    <property type="match status" value="1"/>
</dbReference>
<evidence type="ECO:0000313" key="5">
    <source>
        <dbReference type="Proteomes" id="UP000092695"/>
    </source>
</evidence>
<evidence type="ECO:0000256" key="2">
    <source>
        <dbReference type="RuleBase" id="RU362097"/>
    </source>
</evidence>
<evidence type="ECO:0000256" key="3">
    <source>
        <dbReference type="SAM" id="Coils"/>
    </source>
</evidence>
<proteinExistence type="inferred from homology"/>
<keyword evidence="3" id="KW-0175">Coiled coil</keyword>
<protein>
    <submittedName>
        <fullName evidence="4">RND transporter</fullName>
    </submittedName>
</protein>
<dbReference type="Pfam" id="PF02321">
    <property type="entry name" value="OEP"/>
    <property type="match status" value="2"/>
</dbReference>
<organism evidence="4 5">
    <name type="scientific">Woeseia oceani</name>
    <dbReference type="NCBI Taxonomy" id="1548547"/>
    <lineage>
        <taxon>Bacteria</taxon>
        <taxon>Pseudomonadati</taxon>
        <taxon>Pseudomonadota</taxon>
        <taxon>Gammaproteobacteria</taxon>
        <taxon>Woeseiales</taxon>
        <taxon>Woeseiaceae</taxon>
        <taxon>Woeseia</taxon>
    </lineage>
</organism>
<reference evidence="4 5" key="1">
    <citation type="submission" date="2016-06" db="EMBL/GenBank/DDBJ databases">
        <title>Complete genome sequence of a deep-branching marine Gamma Proteobacterium Woeseia oceani type strain XK5.</title>
        <authorList>
            <person name="Mu D."/>
            <person name="Du Z."/>
        </authorList>
    </citation>
    <scope>NUCLEOTIDE SEQUENCE [LARGE SCALE GENOMIC DNA]</scope>
    <source>
        <strain evidence="4 5">XK5</strain>
    </source>
</reference>